<proteinExistence type="predicted"/>
<name>A0A8K0WT12_9HYPO</name>
<keyword evidence="3" id="KW-1185">Reference proteome</keyword>
<dbReference type="Proteomes" id="UP000813444">
    <property type="component" value="Unassembled WGS sequence"/>
</dbReference>
<evidence type="ECO:0000313" key="3">
    <source>
        <dbReference type="Proteomes" id="UP000813444"/>
    </source>
</evidence>
<feature type="transmembrane region" description="Helical" evidence="1">
    <location>
        <begin position="134"/>
        <end position="152"/>
    </location>
</feature>
<reference evidence="2" key="1">
    <citation type="journal article" date="2021" name="Nat. Commun.">
        <title>Genetic determinants of endophytism in the Arabidopsis root mycobiome.</title>
        <authorList>
            <person name="Mesny F."/>
            <person name="Miyauchi S."/>
            <person name="Thiergart T."/>
            <person name="Pickel B."/>
            <person name="Atanasova L."/>
            <person name="Karlsson M."/>
            <person name="Huettel B."/>
            <person name="Barry K.W."/>
            <person name="Haridas S."/>
            <person name="Chen C."/>
            <person name="Bauer D."/>
            <person name="Andreopoulos W."/>
            <person name="Pangilinan J."/>
            <person name="LaButti K."/>
            <person name="Riley R."/>
            <person name="Lipzen A."/>
            <person name="Clum A."/>
            <person name="Drula E."/>
            <person name="Henrissat B."/>
            <person name="Kohler A."/>
            <person name="Grigoriev I.V."/>
            <person name="Martin F.M."/>
            <person name="Hacquard S."/>
        </authorList>
    </citation>
    <scope>NUCLEOTIDE SEQUENCE</scope>
    <source>
        <strain evidence="2">MPI-CAGE-CH-0235</strain>
    </source>
</reference>
<feature type="transmembrane region" description="Helical" evidence="1">
    <location>
        <begin position="52"/>
        <end position="77"/>
    </location>
</feature>
<accession>A0A8K0WT12</accession>
<evidence type="ECO:0000256" key="1">
    <source>
        <dbReference type="SAM" id="Phobius"/>
    </source>
</evidence>
<protein>
    <submittedName>
        <fullName evidence="2">Uncharacterized protein</fullName>
    </submittedName>
</protein>
<keyword evidence="1" id="KW-0812">Transmembrane</keyword>
<evidence type="ECO:0000313" key="2">
    <source>
        <dbReference type="EMBL" id="KAH7321397.1"/>
    </source>
</evidence>
<feature type="transmembrane region" description="Helical" evidence="1">
    <location>
        <begin position="98"/>
        <end position="122"/>
    </location>
</feature>
<sequence length="167" mass="18720">MGPHLHNDTLHLTEDCPYHHPPSRCLPPYPTSSGRGQFFGPYPAQPSQRDPAFMRMCVCTCVCVPACIAFLLGLSWASAVPKRAVPKRSRCCSPNTNLYTVRLIISFFMFPLILSSHFTFVVSIDWDSSSASPFVHAGLLSFPYLAQYRVMLSFGITRYTNVPWVSL</sequence>
<dbReference type="AlphaFoldDB" id="A0A8K0WT12"/>
<comment type="caution">
    <text evidence="2">The sequence shown here is derived from an EMBL/GenBank/DDBJ whole genome shotgun (WGS) entry which is preliminary data.</text>
</comment>
<organism evidence="2 3">
    <name type="scientific">Stachybotrys elegans</name>
    <dbReference type="NCBI Taxonomy" id="80388"/>
    <lineage>
        <taxon>Eukaryota</taxon>
        <taxon>Fungi</taxon>
        <taxon>Dikarya</taxon>
        <taxon>Ascomycota</taxon>
        <taxon>Pezizomycotina</taxon>
        <taxon>Sordariomycetes</taxon>
        <taxon>Hypocreomycetidae</taxon>
        <taxon>Hypocreales</taxon>
        <taxon>Stachybotryaceae</taxon>
        <taxon>Stachybotrys</taxon>
    </lineage>
</organism>
<keyword evidence="1" id="KW-0472">Membrane</keyword>
<gene>
    <name evidence="2" type="ORF">B0I35DRAFT_213769</name>
</gene>
<keyword evidence="1" id="KW-1133">Transmembrane helix</keyword>
<dbReference type="EMBL" id="JAGPNK010000005">
    <property type="protein sequence ID" value="KAH7321397.1"/>
    <property type="molecule type" value="Genomic_DNA"/>
</dbReference>